<accession>A0ABY4G0A7</accession>
<feature type="transmembrane region" description="Helical" evidence="1">
    <location>
        <begin position="273"/>
        <end position="288"/>
    </location>
</feature>
<keyword evidence="1" id="KW-1133">Transmembrane helix</keyword>
<proteinExistence type="predicted"/>
<evidence type="ECO:0000313" key="2">
    <source>
        <dbReference type="EMBL" id="UOQ64302.1"/>
    </source>
</evidence>
<name>A0ABY4G0A7_9BACT</name>
<evidence type="ECO:0000256" key="1">
    <source>
        <dbReference type="SAM" id="Phobius"/>
    </source>
</evidence>
<keyword evidence="1" id="KW-0472">Membrane</keyword>
<keyword evidence="3" id="KW-1185">Reference proteome</keyword>
<feature type="transmembrane region" description="Helical" evidence="1">
    <location>
        <begin position="380"/>
        <end position="398"/>
    </location>
</feature>
<feature type="transmembrane region" description="Helical" evidence="1">
    <location>
        <begin position="126"/>
        <end position="147"/>
    </location>
</feature>
<feature type="transmembrane region" description="Helical" evidence="1">
    <location>
        <begin position="435"/>
        <end position="454"/>
    </location>
</feature>
<reference evidence="2" key="1">
    <citation type="submission" date="2022-04" db="EMBL/GenBank/DDBJ databases">
        <title>Hymenobacter sp. isolated from the air.</title>
        <authorList>
            <person name="Won M."/>
            <person name="Lee C.-M."/>
            <person name="Woen H.-Y."/>
            <person name="Kwon S.-W."/>
        </authorList>
    </citation>
    <scope>NUCLEOTIDE SEQUENCE</scope>
    <source>
        <strain evidence="2">5420S-77</strain>
    </source>
</reference>
<feature type="transmembrane region" description="Helical" evidence="1">
    <location>
        <begin position="317"/>
        <end position="338"/>
    </location>
</feature>
<protein>
    <recommendedName>
        <fullName evidence="4">Glycosyltransferase RgtA/B/C/D-like domain-containing protein</fullName>
    </recommendedName>
</protein>
<organism evidence="2 3">
    <name type="scientific">Hymenobacter volaticus</name>
    <dbReference type="NCBI Taxonomy" id="2932254"/>
    <lineage>
        <taxon>Bacteria</taxon>
        <taxon>Pseudomonadati</taxon>
        <taxon>Bacteroidota</taxon>
        <taxon>Cytophagia</taxon>
        <taxon>Cytophagales</taxon>
        <taxon>Hymenobacteraceae</taxon>
        <taxon>Hymenobacter</taxon>
    </lineage>
</organism>
<dbReference type="EMBL" id="CP095061">
    <property type="protein sequence ID" value="UOQ64302.1"/>
    <property type="molecule type" value="Genomic_DNA"/>
</dbReference>
<evidence type="ECO:0008006" key="4">
    <source>
        <dbReference type="Google" id="ProtNLM"/>
    </source>
</evidence>
<evidence type="ECO:0000313" key="3">
    <source>
        <dbReference type="Proteomes" id="UP000830401"/>
    </source>
</evidence>
<keyword evidence="1" id="KW-0812">Transmembrane</keyword>
<dbReference type="RefSeq" id="WP_245118000.1">
    <property type="nucleotide sequence ID" value="NZ_CP095061.1"/>
</dbReference>
<feature type="transmembrane region" description="Helical" evidence="1">
    <location>
        <begin position="222"/>
        <end position="242"/>
    </location>
</feature>
<feature type="transmembrane region" description="Helical" evidence="1">
    <location>
        <begin position="410"/>
        <end position="429"/>
    </location>
</feature>
<feature type="transmembrane region" description="Helical" evidence="1">
    <location>
        <begin position="248"/>
        <end position="266"/>
    </location>
</feature>
<feature type="transmembrane region" description="Helical" evidence="1">
    <location>
        <begin position="195"/>
        <end position="215"/>
    </location>
</feature>
<gene>
    <name evidence="2" type="ORF">MUN86_11905</name>
</gene>
<sequence length="585" mass="64933">MFRTAPSVPTRFIIVLGLFCFLISSGFLFLIYGFTSYEQVQSLSKVTYHEGGYKHLALAVTPASYQLLQIGLAAIAGLSGSLLMALRYFQKASIQAEIRLLQIEIRRASVALGSTVRGLSRLERGVFAGLLVLILAVRVWYLVAYVLNTDEVASYDYFVRQGPLGISSFYPIPNNHLLFNFICWPLSLVSDNVRVVMRVPTFVAAAVGTILGHLLLARRGGFWAATLATGLFSLSPLGLYYAVAGRGYFLQITLLLLAFSATVALLQSPMYRRVGWLLFVGASILGFYTIPTFLYPFVSLSLGLLIGFVWQRRWLELGQLVLAGGIVGAVSALLYWPVMCVSGFTQLVGNHYVAKMAATVFWRNYLGYLRNLADMLAGNGHLGMVAGGGLMMLGPFLIRLLPRRAKVISALAWLLLVVPLALMAVQQVLIPARVLLYLSYSGCVLGSLIGITLLSRLRVPTTYQALLCLAIVVAYGSYQFERQLAPHQVEVREEEQMEAAYTWLTSWGGQRVLLTAPSYELFFYHYALQEHRPLLLHSSSVPNQTYDYVVQARSSDPLPLWVKPPLYTLVYENESVVIYGRTPKQ</sequence>
<feature type="transmembrane region" description="Helical" evidence="1">
    <location>
        <begin position="12"/>
        <end position="34"/>
    </location>
</feature>
<dbReference type="Proteomes" id="UP000830401">
    <property type="component" value="Chromosome"/>
</dbReference>
<feature type="transmembrane region" description="Helical" evidence="1">
    <location>
        <begin position="67"/>
        <end position="89"/>
    </location>
</feature>